<dbReference type="Pfam" id="PF13578">
    <property type="entry name" value="Methyltransf_24"/>
    <property type="match status" value="1"/>
</dbReference>
<dbReference type="RefSeq" id="WP_289998498.1">
    <property type="nucleotide sequence ID" value="NZ_JAUEPH010000001.1"/>
</dbReference>
<keyword evidence="1" id="KW-0489">Methyltransferase</keyword>
<evidence type="ECO:0000313" key="2">
    <source>
        <dbReference type="Proteomes" id="UP001171916"/>
    </source>
</evidence>
<organism evidence="1 2">
    <name type="scientific">Algoriphagus sediminis</name>
    <dbReference type="NCBI Taxonomy" id="3057113"/>
    <lineage>
        <taxon>Bacteria</taxon>
        <taxon>Pseudomonadati</taxon>
        <taxon>Bacteroidota</taxon>
        <taxon>Cytophagia</taxon>
        <taxon>Cytophagales</taxon>
        <taxon>Cyclobacteriaceae</taxon>
        <taxon>Algoriphagus</taxon>
    </lineage>
</organism>
<dbReference type="GO" id="GO:0008168">
    <property type="term" value="F:methyltransferase activity"/>
    <property type="evidence" value="ECO:0007669"/>
    <property type="project" value="UniProtKB-KW"/>
</dbReference>
<comment type="caution">
    <text evidence="1">The sequence shown here is derived from an EMBL/GenBank/DDBJ whole genome shotgun (WGS) entry which is preliminary data.</text>
</comment>
<name>A0ABT7Y8U1_9BACT</name>
<protein>
    <submittedName>
        <fullName evidence="1">Class I SAM-dependent methyltransferase</fullName>
        <ecNumber evidence="1">2.1.1.-</ecNumber>
    </submittedName>
</protein>
<dbReference type="SUPFAM" id="SSF53335">
    <property type="entry name" value="S-adenosyl-L-methionine-dependent methyltransferases"/>
    <property type="match status" value="1"/>
</dbReference>
<keyword evidence="2" id="KW-1185">Reference proteome</keyword>
<dbReference type="Proteomes" id="UP001171916">
    <property type="component" value="Unassembled WGS sequence"/>
</dbReference>
<dbReference type="InterPro" id="IPR029063">
    <property type="entry name" value="SAM-dependent_MTases_sf"/>
</dbReference>
<reference evidence="1" key="1">
    <citation type="submission" date="2023-06" db="EMBL/GenBank/DDBJ databases">
        <title>Robiginitalea aurantiacus sp. nov. and Algoriphagus sediminis sp. nov., isolated from coastal sediment.</title>
        <authorList>
            <person name="Zhou Z.Y."/>
            <person name="An J."/>
            <person name="Jia Y.W."/>
            <person name="Du Z.J."/>
        </authorList>
    </citation>
    <scope>NUCLEOTIDE SEQUENCE</scope>
    <source>
        <strain evidence="1">C2-7</strain>
    </source>
</reference>
<accession>A0ABT7Y8U1</accession>
<keyword evidence="1" id="KW-0808">Transferase</keyword>
<dbReference type="GO" id="GO:0032259">
    <property type="term" value="P:methylation"/>
    <property type="evidence" value="ECO:0007669"/>
    <property type="project" value="UniProtKB-KW"/>
</dbReference>
<proteinExistence type="predicted"/>
<dbReference type="EMBL" id="JAUEPH010000001">
    <property type="protein sequence ID" value="MDN3202943.1"/>
    <property type="molecule type" value="Genomic_DNA"/>
</dbReference>
<dbReference type="Gene3D" id="3.40.50.150">
    <property type="entry name" value="Vaccinia Virus protein VP39"/>
    <property type="match status" value="1"/>
</dbReference>
<evidence type="ECO:0000313" key="1">
    <source>
        <dbReference type="EMBL" id="MDN3202943.1"/>
    </source>
</evidence>
<gene>
    <name evidence="1" type="ORF">QVH07_02225</name>
</gene>
<dbReference type="EC" id="2.1.1.-" evidence="1"/>
<sequence>MKDILRLPLDLSRKFVKGKELKSISGFDNPTLRAVHKAMLSTLDKGGSEKDLEAFERCEKYRRTLLNDETEVSLDVFEKGKTRVIRDICASDSSPKGWAKFLYYLAKAVKNPTILEIGTNVGISGSYLLESIKGGKGKLISLEGIPELCELSSKQFSGIVDSSRFEVIQGLYDKTFDPLIERKIPFNLAFIDGNHRMEPTLHYLEALKPIIADPAILVFDDIYWTDEMKETWEIIKKDPIVNFSIDLRRQGIVIIDKNEAIHNQNFKFQLFA</sequence>